<sequence>MAKIDRDGVPKRASKRKTAPVNSDFWNGDRGGFAAIPRRVLDGPDFMALNGGSIKLLLEFARQVNGHNNGDLTAAWSILNKRGFASKDTIERSIKELIQRGLIVKTRQGQGGVDGKRQPTLYALTWLAICPINTYNGNGRVFDVEPTTQPLRRSYLDPYDGRALTTPNKNSLLTA</sequence>
<evidence type="ECO:0000256" key="1">
    <source>
        <dbReference type="SAM" id="MobiDB-lite"/>
    </source>
</evidence>
<name>A0ABS3NCB8_9GAMM</name>
<keyword evidence="3" id="KW-1185">Reference proteome</keyword>
<feature type="compositionally biased region" description="Basic and acidic residues" evidence="1">
    <location>
        <begin position="1"/>
        <end position="10"/>
    </location>
</feature>
<organism evidence="2 3">
    <name type="scientific">Oceanisphaera pacifica</name>
    <dbReference type="NCBI Taxonomy" id="2818389"/>
    <lineage>
        <taxon>Bacteria</taxon>
        <taxon>Pseudomonadati</taxon>
        <taxon>Pseudomonadota</taxon>
        <taxon>Gammaproteobacteria</taxon>
        <taxon>Aeromonadales</taxon>
        <taxon>Aeromonadaceae</taxon>
        <taxon>Oceanisphaera</taxon>
    </lineage>
</organism>
<accession>A0ABS3NCB8</accession>
<evidence type="ECO:0008006" key="4">
    <source>
        <dbReference type="Google" id="ProtNLM"/>
    </source>
</evidence>
<feature type="region of interest" description="Disordered" evidence="1">
    <location>
        <begin position="1"/>
        <end position="23"/>
    </location>
</feature>
<dbReference type="Proteomes" id="UP000664882">
    <property type="component" value="Unassembled WGS sequence"/>
</dbReference>
<proteinExistence type="predicted"/>
<protein>
    <recommendedName>
        <fullName evidence="4">Helix-turn-helix domain-containing protein</fullName>
    </recommendedName>
</protein>
<dbReference type="EMBL" id="JAGDFX010000001">
    <property type="protein sequence ID" value="MBO1518241.1"/>
    <property type="molecule type" value="Genomic_DNA"/>
</dbReference>
<dbReference type="RefSeq" id="WP_208003821.1">
    <property type="nucleotide sequence ID" value="NZ_JAGDFX010000001.1"/>
</dbReference>
<evidence type="ECO:0000313" key="3">
    <source>
        <dbReference type="Proteomes" id="UP000664882"/>
    </source>
</evidence>
<reference evidence="2 3" key="1">
    <citation type="submission" date="2021-03" db="EMBL/GenBank/DDBJ databases">
        <title>Oceanisphaera sp. nov., isolated from the intestine.</title>
        <authorList>
            <person name="Zhao L.-H."/>
            <person name="Shi L.-F."/>
        </authorList>
    </citation>
    <scope>NUCLEOTIDE SEQUENCE [LARGE SCALE GENOMIC DNA]</scope>
    <source>
        <strain evidence="2 3">DM8</strain>
    </source>
</reference>
<evidence type="ECO:0000313" key="2">
    <source>
        <dbReference type="EMBL" id="MBO1518241.1"/>
    </source>
</evidence>
<comment type="caution">
    <text evidence="2">The sequence shown here is derived from an EMBL/GenBank/DDBJ whole genome shotgun (WGS) entry which is preliminary data.</text>
</comment>
<gene>
    <name evidence="2" type="ORF">J3U76_01110</name>
</gene>